<dbReference type="SUPFAM" id="SSF52980">
    <property type="entry name" value="Restriction endonuclease-like"/>
    <property type="match status" value="1"/>
</dbReference>
<dbReference type="AlphaFoldDB" id="A0A1T1AXX8"/>
<comment type="caution">
    <text evidence="3">The sequence shown here is derived from an EMBL/GenBank/DDBJ whole genome shotgun (WGS) entry which is preliminary data.</text>
</comment>
<reference evidence="3" key="1">
    <citation type="submission" date="2017-01" db="EMBL/GenBank/DDBJ databases">
        <title>Genome sequencing of Rhodoferax fermentans JCM 7819.</title>
        <authorList>
            <person name="Kim Y.J."/>
            <person name="Farh M.E.-A."/>
            <person name="Yang D.-C."/>
        </authorList>
    </citation>
    <scope>NUCLEOTIDE SEQUENCE [LARGE SCALE GENOMIC DNA]</scope>
    <source>
        <strain evidence="3">JCM 7819</strain>
    </source>
</reference>
<proteinExistence type="predicted"/>
<organism evidence="3 4">
    <name type="scientific">Rhodoferax fermentans</name>
    <dbReference type="NCBI Taxonomy" id="28066"/>
    <lineage>
        <taxon>Bacteria</taxon>
        <taxon>Pseudomonadati</taxon>
        <taxon>Pseudomonadota</taxon>
        <taxon>Betaproteobacteria</taxon>
        <taxon>Burkholderiales</taxon>
        <taxon>Comamonadaceae</taxon>
        <taxon>Rhodoferax</taxon>
    </lineage>
</organism>
<dbReference type="Pfam" id="PF04480">
    <property type="entry name" value="DUF559"/>
    <property type="match status" value="1"/>
</dbReference>
<dbReference type="Proteomes" id="UP000190750">
    <property type="component" value="Unassembled WGS sequence"/>
</dbReference>
<dbReference type="PANTHER" id="PTHR38590:SF1">
    <property type="entry name" value="BLL0828 PROTEIN"/>
    <property type="match status" value="1"/>
</dbReference>
<dbReference type="CDD" id="cd01038">
    <property type="entry name" value="Endonuclease_DUF559"/>
    <property type="match status" value="1"/>
</dbReference>
<dbReference type="InterPro" id="IPR047216">
    <property type="entry name" value="Endonuclease_DUF559_bact"/>
</dbReference>
<accession>A0A1T1AXX8</accession>
<dbReference type="InterPro" id="IPR007569">
    <property type="entry name" value="DUF559"/>
</dbReference>
<dbReference type="STRING" id="28066.RF819_07695"/>
<name>A0A1T1AXX8_RHOFE</name>
<dbReference type="Gene3D" id="3.40.960.10">
    <property type="entry name" value="VSR Endonuclease"/>
    <property type="match status" value="1"/>
</dbReference>
<feature type="domain" description="DUF559" evidence="2">
    <location>
        <begin position="2"/>
        <end position="105"/>
    </location>
</feature>
<dbReference type="PANTHER" id="PTHR38590">
    <property type="entry name" value="BLL0828 PROTEIN"/>
    <property type="match status" value="1"/>
</dbReference>
<evidence type="ECO:0000259" key="2">
    <source>
        <dbReference type="Pfam" id="PF04480"/>
    </source>
</evidence>
<dbReference type="InterPro" id="IPR011335">
    <property type="entry name" value="Restrct_endonuc-II-like"/>
</dbReference>
<gene>
    <name evidence="3" type="ORF">RF819_07695</name>
</gene>
<keyword evidence="4" id="KW-1185">Reference proteome</keyword>
<dbReference type="EMBL" id="MTJN01000002">
    <property type="protein sequence ID" value="OOV08972.1"/>
    <property type="molecule type" value="Genomic_DNA"/>
</dbReference>
<evidence type="ECO:0000256" key="1">
    <source>
        <dbReference type="SAM" id="MobiDB-lite"/>
    </source>
</evidence>
<feature type="region of interest" description="Disordered" evidence="1">
    <location>
        <begin position="115"/>
        <end position="143"/>
    </location>
</feature>
<protein>
    <recommendedName>
        <fullName evidence="2">DUF559 domain-containing protein</fullName>
    </recommendedName>
</protein>
<evidence type="ECO:0000313" key="3">
    <source>
        <dbReference type="EMBL" id="OOV08972.1"/>
    </source>
</evidence>
<evidence type="ECO:0000313" key="4">
    <source>
        <dbReference type="Proteomes" id="UP000190750"/>
    </source>
</evidence>
<sequence length="143" mass="16128">MRARQLRAKATDAETLLWQRLRSRQLAGYKFRRQHPIGPYFADFACIEARLVVELDGGQHATPEGLLSDERRSEALASQGYLVLRFWNHDVLQQTEAVLESILCGLRERCPHPGPLPEGEGVSGLAVHQDGPHPNPLKSRSRR</sequence>